<dbReference type="InterPro" id="IPR010260">
    <property type="entry name" value="AlpA"/>
</dbReference>
<organism evidence="1 2">
    <name type="scientific">Pseudomonas weihenstephanensis</name>
    <dbReference type="NCBI Taxonomy" id="1608994"/>
    <lineage>
        <taxon>Bacteria</taxon>
        <taxon>Pseudomonadati</taxon>
        <taxon>Pseudomonadota</taxon>
        <taxon>Gammaproteobacteria</taxon>
        <taxon>Pseudomonadales</taxon>
        <taxon>Pseudomonadaceae</taxon>
        <taxon>Pseudomonas</taxon>
    </lineage>
</organism>
<name>A0ABS1ZCU0_9PSED</name>
<dbReference type="Gene3D" id="1.10.238.160">
    <property type="match status" value="1"/>
</dbReference>
<gene>
    <name evidence="1" type="ORF">GYN02_03635</name>
</gene>
<protein>
    <submittedName>
        <fullName evidence="1">AlpA family phage regulatory protein</fullName>
    </submittedName>
</protein>
<accession>A0ABS1ZCU0</accession>
<dbReference type="Proteomes" id="UP000809529">
    <property type="component" value="Unassembled WGS sequence"/>
</dbReference>
<dbReference type="Pfam" id="PF05930">
    <property type="entry name" value="Phage_AlpA"/>
    <property type="match status" value="1"/>
</dbReference>
<sequence length="81" mass="9211">MTSSQVTNSQTIFYPRILRLKQLTERIGLGRSTIYDRMDVQSPRYDASFPKPIKLGASAIGWIDSEITTWIAQRMTAKEAC</sequence>
<dbReference type="PANTHER" id="PTHR36154:SF1">
    <property type="entry name" value="DNA-BINDING TRANSCRIPTIONAL ACTIVATOR ALPA"/>
    <property type="match status" value="1"/>
</dbReference>
<dbReference type="RefSeq" id="WP_203302188.1">
    <property type="nucleotide sequence ID" value="NZ_JAAEBW010000002.1"/>
</dbReference>
<keyword evidence="2" id="KW-1185">Reference proteome</keyword>
<dbReference type="PANTHER" id="PTHR36154">
    <property type="entry name" value="DNA-BINDING TRANSCRIPTIONAL ACTIVATOR ALPA"/>
    <property type="match status" value="1"/>
</dbReference>
<evidence type="ECO:0000313" key="1">
    <source>
        <dbReference type="EMBL" id="MBM1194270.1"/>
    </source>
</evidence>
<dbReference type="InterPro" id="IPR052931">
    <property type="entry name" value="Prophage_regulatory_activator"/>
</dbReference>
<dbReference type="EMBL" id="JAAEBW010000002">
    <property type="protein sequence ID" value="MBM1194270.1"/>
    <property type="molecule type" value="Genomic_DNA"/>
</dbReference>
<comment type="caution">
    <text evidence="1">The sequence shown here is derived from an EMBL/GenBank/DDBJ whole genome shotgun (WGS) entry which is preliminary data.</text>
</comment>
<evidence type="ECO:0000313" key="2">
    <source>
        <dbReference type="Proteomes" id="UP000809529"/>
    </source>
</evidence>
<proteinExistence type="predicted"/>
<reference evidence="1 2" key="1">
    <citation type="submission" date="2020-01" db="EMBL/GenBank/DDBJ databases">
        <title>Comparative genomics of meat spoilage bacteria.</title>
        <authorList>
            <person name="Hilgarth M."/>
            <person name="Vogel R.F."/>
        </authorList>
    </citation>
    <scope>NUCLEOTIDE SEQUENCE [LARGE SCALE GENOMIC DNA]</scope>
    <source>
        <strain evidence="1 2">TMW2.2077</strain>
    </source>
</reference>